<feature type="domain" description="Methyltransferase" evidence="1">
    <location>
        <begin position="36"/>
        <end position="122"/>
    </location>
</feature>
<evidence type="ECO:0000313" key="2">
    <source>
        <dbReference type="EMBL" id="SMF14932.1"/>
    </source>
</evidence>
<dbReference type="Pfam" id="PF13649">
    <property type="entry name" value="Methyltransf_25"/>
    <property type="match status" value="1"/>
</dbReference>
<reference evidence="3" key="1">
    <citation type="submission" date="2017-04" db="EMBL/GenBank/DDBJ databases">
        <authorList>
            <person name="Varghese N."/>
            <person name="Submissions S."/>
        </authorList>
    </citation>
    <scope>NUCLEOTIDE SEQUENCE [LARGE SCALE GENOMIC DNA]</scope>
    <source>
        <strain evidence="3">Ballard 720</strain>
    </source>
</reference>
<dbReference type="SUPFAM" id="SSF53335">
    <property type="entry name" value="S-adenosyl-L-methionine-dependent methyltransferases"/>
    <property type="match status" value="1"/>
</dbReference>
<protein>
    <recommendedName>
        <fullName evidence="1">Methyltransferase domain-containing protein</fullName>
    </recommendedName>
</protein>
<dbReference type="Proteomes" id="UP000192911">
    <property type="component" value="Unassembled WGS sequence"/>
</dbReference>
<sequence length="203" mass="21430">MMTAGPMPPGAVVRADDAPSGWVVRWAHLIAEGGEVLDIAAGHGRHARWLAGRGHRVVALERDGAALATLAGIAAVTPVQADLEDGSPWPLAGSRRFAAVVVTRYLHRPLLPRLAALLAPGGVLLYETFAHGNETVGRPSNPAFLLAPGELLDAVRPALRVVAFEDGFEAAPRPAFVQRICALRERPGDQAPPRYALDGGEGR</sequence>
<evidence type="ECO:0000259" key="1">
    <source>
        <dbReference type="Pfam" id="PF13649"/>
    </source>
</evidence>
<dbReference type="InterPro" id="IPR029063">
    <property type="entry name" value="SAM-dependent_MTases_sf"/>
</dbReference>
<dbReference type="AlphaFoldDB" id="A0A1X7DG73"/>
<organism evidence="2 3">
    <name type="scientific">Trinickia caryophylli</name>
    <name type="common">Paraburkholderia caryophylli</name>
    <dbReference type="NCBI Taxonomy" id="28094"/>
    <lineage>
        <taxon>Bacteria</taxon>
        <taxon>Pseudomonadati</taxon>
        <taxon>Pseudomonadota</taxon>
        <taxon>Betaproteobacteria</taxon>
        <taxon>Burkholderiales</taxon>
        <taxon>Burkholderiaceae</taxon>
        <taxon>Trinickia</taxon>
    </lineage>
</organism>
<evidence type="ECO:0000313" key="3">
    <source>
        <dbReference type="Proteomes" id="UP000192911"/>
    </source>
</evidence>
<name>A0A1X7DG73_TRICW</name>
<proteinExistence type="predicted"/>
<dbReference type="InterPro" id="IPR041698">
    <property type="entry name" value="Methyltransf_25"/>
</dbReference>
<keyword evidence="3" id="KW-1185">Reference proteome</keyword>
<gene>
    <name evidence="2" type="ORF">SAMN06295900_103145</name>
</gene>
<dbReference type="STRING" id="28094.SAMN06295900_103145"/>
<accession>A0A1X7DG73</accession>
<dbReference type="EMBL" id="FXAH01000003">
    <property type="protein sequence ID" value="SMF14932.1"/>
    <property type="molecule type" value="Genomic_DNA"/>
</dbReference>
<dbReference type="CDD" id="cd02440">
    <property type="entry name" value="AdoMet_MTases"/>
    <property type="match status" value="1"/>
</dbReference>
<dbReference type="Gene3D" id="3.40.50.150">
    <property type="entry name" value="Vaccinia Virus protein VP39"/>
    <property type="match status" value="1"/>
</dbReference>